<dbReference type="Proteomes" id="UP001189624">
    <property type="component" value="Chromosome 9"/>
</dbReference>
<feature type="region of interest" description="Disordered" evidence="1">
    <location>
        <begin position="230"/>
        <end position="435"/>
    </location>
</feature>
<feature type="compositionally biased region" description="Basic and acidic residues" evidence="1">
    <location>
        <begin position="299"/>
        <end position="318"/>
    </location>
</feature>
<feature type="compositionally biased region" description="Pro residues" evidence="1">
    <location>
        <begin position="286"/>
        <end position="298"/>
    </location>
</feature>
<feature type="compositionally biased region" description="Basic residues" evidence="1">
    <location>
        <begin position="375"/>
        <end position="387"/>
    </location>
</feature>
<evidence type="ECO:0000313" key="3">
    <source>
        <dbReference type="EMBL" id="CAJ1975774.1"/>
    </source>
</evidence>
<keyword evidence="2" id="KW-0472">Membrane</keyword>
<proteinExistence type="predicted"/>
<keyword evidence="4" id="KW-1185">Reference proteome</keyword>
<feature type="compositionally biased region" description="Pro residues" evidence="1">
    <location>
        <begin position="240"/>
        <end position="251"/>
    </location>
</feature>
<feature type="compositionally biased region" description="Pro residues" evidence="1">
    <location>
        <begin position="411"/>
        <end position="420"/>
    </location>
</feature>
<gene>
    <name evidence="3" type="ORF">AYBTSS11_LOCUS27900</name>
</gene>
<dbReference type="AlphaFoldDB" id="A0AA86VW36"/>
<organism evidence="3 4">
    <name type="scientific">Sphenostylis stenocarpa</name>
    <dbReference type="NCBI Taxonomy" id="92480"/>
    <lineage>
        <taxon>Eukaryota</taxon>
        <taxon>Viridiplantae</taxon>
        <taxon>Streptophyta</taxon>
        <taxon>Embryophyta</taxon>
        <taxon>Tracheophyta</taxon>
        <taxon>Spermatophyta</taxon>
        <taxon>Magnoliopsida</taxon>
        <taxon>eudicotyledons</taxon>
        <taxon>Gunneridae</taxon>
        <taxon>Pentapetalae</taxon>
        <taxon>rosids</taxon>
        <taxon>fabids</taxon>
        <taxon>Fabales</taxon>
        <taxon>Fabaceae</taxon>
        <taxon>Papilionoideae</taxon>
        <taxon>50 kb inversion clade</taxon>
        <taxon>NPAAA clade</taxon>
        <taxon>indigoferoid/millettioid clade</taxon>
        <taxon>Phaseoleae</taxon>
        <taxon>Sphenostylis</taxon>
    </lineage>
</organism>
<keyword evidence="2" id="KW-1133">Transmembrane helix</keyword>
<sequence length="564" mass="63946">MPHPRSWQSSPPLLSPPLIIILFPIVIITILFLALPPLFSAATRIVRPASIKTSWDSVNILLVVFAILCGVFARRNDDEQSQNNNHDDAVPDRNTAFRQVPSQGQSQWLGFPEERKVYGNDTPHNRFQSPETGATRLRMRRNSSSYPDLRQLETGDDRYKFRFFDDFEIDKQFRSPARDYFPAVDHRKRWPESPLSSQPQPQHQHQRQEERQEEHQDRVKEILVDTFEIHPSSPPVKSITPPPPPPPPPPLQESARRNTRRSHRKTERDSEITVELEEREFTTIRSPPPTPLTPPPPSAKERSERKSDRKKSNVKREIAMVWASVLSNQRKKKKKQSTKYNRNQSDEDNADEMTTSATVPPPPPPPPLPSMLHSLLRKGLGKSKKIHSVSPPPPPPPPPPSKRWSKRKSQIPPPPSPPPEAPRRRNNGRPPLPSRTVHVNEEIHETINTGSQSPLIPVPPPPPPFKIKAMKFVVRGDFVRIRSNQSSRCSSPERDDIINFSTTLNDGVNDGVKNSATDGNGVFCPSPDVNVKAASFIARLRGEWKLEKLNSLKEKSNASLPRSL</sequence>
<dbReference type="EMBL" id="OY731406">
    <property type="protein sequence ID" value="CAJ1975774.1"/>
    <property type="molecule type" value="Genomic_DNA"/>
</dbReference>
<reference evidence="3" key="1">
    <citation type="submission" date="2023-10" db="EMBL/GenBank/DDBJ databases">
        <authorList>
            <person name="Domelevo Entfellner J.-B."/>
        </authorList>
    </citation>
    <scope>NUCLEOTIDE SEQUENCE</scope>
</reference>
<feature type="compositionally biased region" description="Pro residues" evidence="1">
    <location>
        <begin position="359"/>
        <end position="369"/>
    </location>
</feature>
<feature type="compositionally biased region" description="Pro residues" evidence="1">
    <location>
        <begin position="390"/>
        <end position="401"/>
    </location>
</feature>
<feature type="transmembrane region" description="Helical" evidence="2">
    <location>
        <begin position="54"/>
        <end position="73"/>
    </location>
</feature>
<accession>A0AA86VW36</accession>
<dbReference type="PANTHER" id="PTHR33098">
    <property type="entry name" value="COTTON FIBER (DUF761)"/>
    <property type="match status" value="1"/>
</dbReference>
<evidence type="ECO:0000256" key="2">
    <source>
        <dbReference type="SAM" id="Phobius"/>
    </source>
</evidence>
<dbReference type="PANTHER" id="PTHR33098:SF71">
    <property type="entry name" value="HYDROXYPROLINE-RICH GLYCOPROTEIN FAMILY PROTEIN"/>
    <property type="match status" value="1"/>
</dbReference>
<evidence type="ECO:0000313" key="4">
    <source>
        <dbReference type="Proteomes" id="UP001189624"/>
    </source>
</evidence>
<dbReference type="Gramene" id="rna-AYBTSS11_LOCUS27900">
    <property type="protein sequence ID" value="CAJ1975774.1"/>
    <property type="gene ID" value="gene-AYBTSS11_LOCUS27900"/>
</dbReference>
<protein>
    <submittedName>
        <fullName evidence="3">Uncharacterized protein</fullName>
    </submittedName>
</protein>
<feature type="transmembrane region" description="Helical" evidence="2">
    <location>
        <begin position="20"/>
        <end position="42"/>
    </location>
</feature>
<name>A0AA86VW36_9FABA</name>
<keyword evidence="2" id="KW-0812">Transmembrane</keyword>
<evidence type="ECO:0000256" key="1">
    <source>
        <dbReference type="SAM" id="MobiDB-lite"/>
    </source>
</evidence>
<feature type="region of interest" description="Disordered" evidence="1">
    <location>
        <begin position="188"/>
        <end position="217"/>
    </location>
</feature>
<feature type="compositionally biased region" description="Basic and acidic residues" evidence="1">
    <location>
        <begin position="206"/>
        <end position="217"/>
    </location>
</feature>